<gene>
    <name evidence="3" type="ORF">K489DRAFT_377192</name>
</gene>
<dbReference type="InterPro" id="IPR011614">
    <property type="entry name" value="Catalase_core"/>
</dbReference>
<name>A0A6J3MFF5_9PEZI</name>
<proteinExistence type="predicted"/>
<evidence type="ECO:0000313" key="3">
    <source>
        <dbReference type="RefSeq" id="XP_033463777.1"/>
    </source>
</evidence>
<evidence type="ECO:0000313" key="2">
    <source>
        <dbReference type="Proteomes" id="UP000504637"/>
    </source>
</evidence>
<feature type="domain" description="Catalase core" evidence="1">
    <location>
        <begin position="42"/>
        <end position="133"/>
    </location>
</feature>
<reference evidence="3" key="1">
    <citation type="submission" date="2020-01" db="EMBL/GenBank/DDBJ databases">
        <authorList>
            <consortium name="DOE Joint Genome Institute"/>
            <person name="Haridas S."/>
            <person name="Albert R."/>
            <person name="Binder M."/>
            <person name="Bloem J."/>
            <person name="Labutti K."/>
            <person name="Salamov A."/>
            <person name="Andreopoulos B."/>
            <person name="Baker S.E."/>
            <person name="Barry K."/>
            <person name="Bills G."/>
            <person name="Bluhm B.H."/>
            <person name="Cannon C."/>
            <person name="Castanera R."/>
            <person name="Culley D.E."/>
            <person name="Daum C."/>
            <person name="Ezra D."/>
            <person name="Gonzalez J.B."/>
            <person name="Henrissat B."/>
            <person name="Kuo A."/>
            <person name="Liang C."/>
            <person name="Lipzen A."/>
            <person name="Lutzoni F."/>
            <person name="Magnuson J."/>
            <person name="Mondo S."/>
            <person name="Nolan M."/>
            <person name="Ohm R."/>
            <person name="Pangilinan J."/>
            <person name="Park H.-J."/>
            <person name="Ramirez L."/>
            <person name="Alfaro M."/>
            <person name="Sun H."/>
            <person name="Tritt A."/>
            <person name="Yoshinaga Y."/>
            <person name="Zwiers L.-H."/>
            <person name="Turgeon B.G."/>
            <person name="Goodwin S.B."/>
            <person name="Spatafora J.W."/>
            <person name="Crous P.W."/>
            <person name="Grigoriev I.V."/>
        </authorList>
    </citation>
    <scope>NUCLEOTIDE SEQUENCE</scope>
    <source>
        <strain evidence="3">CBS 342.82</strain>
    </source>
</reference>
<dbReference type="Proteomes" id="UP000504637">
    <property type="component" value="Unplaced"/>
</dbReference>
<dbReference type="Pfam" id="PF00199">
    <property type="entry name" value="Catalase"/>
    <property type="match status" value="1"/>
</dbReference>
<dbReference type="Gene3D" id="2.40.180.10">
    <property type="entry name" value="Catalase core domain"/>
    <property type="match status" value="1"/>
</dbReference>
<keyword evidence="2" id="KW-1185">Reference proteome</keyword>
<dbReference type="RefSeq" id="XP_033463777.1">
    <property type="nucleotide sequence ID" value="XM_033604102.1"/>
</dbReference>
<dbReference type="OrthoDB" id="3358373at2759"/>
<sequence>MATYLSNRSYLRWDSPGVEDVPVDEEADIQAVAEQINKMQRQQFNNHRHVYTGTHCRTHGIVKGTFTVLDGLPEYLRQGEIFSKEGGKFPVACRYSTEPGDPGLDDRVPAPRGFSMKVFDVEGDFLDAGKDTPTQDFEFNNTPAIELANAKVTREIFDIRLKVGDDKDAMDRELEARDDTDLQKARFKVPNKHLATYRQYSQSAFRFGDYVFKFSIVPRAETQLLLGDKSVQPDRDGEDVLHKWLQIFHATHTAMYDFQVQLLENLKEQSVEYSGTEWDEGKFPWQTVAMLEIPPQEAFDLERKAFWEDHMRLDPWHGLGGYQPLGVSNRLRRGVYPASSALRRELNGRREIAVKSIGEIP</sequence>
<dbReference type="GO" id="GO:0004096">
    <property type="term" value="F:catalase activity"/>
    <property type="evidence" value="ECO:0007669"/>
    <property type="project" value="InterPro"/>
</dbReference>
<dbReference type="SUPFAM" id="SSF56634">
    <property type="entry name" value="Heme-dependent catalase-like"/>
    <property type="match status" value="1"/>
</dbReference>
<dbReference type="GeneID" id="54361902"/>
<reference evidence="3" key="3">
    <citation type="submission" date="2025-08" db="UniProtKB">
        <authorList>
            <consortium name="RefSeq"/>
        </authorList>
    </citation>
    <scope>IDENTIFICATION</scope>
    <source>
        <strain evidence="3">CBS 342.82</strain>
    </source>
</reference>
<dbReference type="GO" id="GO:0020037">
    <property type="term" value="F:heme binding"/>
    <property type="evidence" value="ECO:0007669"/>
    <property type="project" value="InterPro"/>
</dbReference>
<evidence type="ECO:0000259" key="1">
    <source>
        <dbReference type="Pfam" id="PF00199"/>
    </source>
</evidence>
<protein>
    <submittedName>
        <fullName evidence="3">Heme-dependent catalase</fullName>
    </submittedName>
</protein>
<dbReference type="InterPro" id="IPR020835">
    <property type="entry name" value="Catalase_sf"/>
</dbReference>
<organism evidence="3">
    <name type="scientific">Dissoconium aciculare CBS 342.82</name>
    <dbReference type="NCBI Taxonomy" id="1314786"/>
    <lineage>
        <taxon>Eukaryota</taxon>
        <taxon>Fungi</taxon>
        <taxon>Dikarya</taxon>
        <taxon>Ascomycota</taxon>
        <taxon>Pezizomycotina</taxon>
        <taxon>Dothideomycetes</taxon>
        <taxon>Dothideomycetidae</taxon>
        <taxon>Mycosphaerellales</taxon>
        <taxon>Dissoconiaceae</taxon>
        <taxon>Dissoconium</taxon>
    </lineage>
</organism>
<dbReference type="PANTHER" id="PTHR36195">
    <property type="entry name" value="DOMAIN PROTEIN, PUTATIVE (AFU_ORTHOLOGUE AFUA_5G01990)-RELATED-RELATED"/>
    <property type="match status" value="1"/>
</dbReference>
<dbReference type="PANTHER" id="PTHR36195:SF4">
    <property type="entry name" value="DOMAIN PROTEIN, PUTATIVE (AFU_ORTHOLOGUE AFUA_5G01990)-RELATED"/>
    <property type="match status" value="1"/>
</dbReference>
<dbReference type="AlphaFoldDB" id="A0A6J3MFF5"/>
<reference evidence="3" key="2">
    <citation type="submission" date="2020-04" db="EMBL/GenBank/DDBJ databases">
        <authorList>
            <consortium name="NCBI Genome Project"/>
        </authorList>
    </citation>
    <scope>NUCLEOTIDE SEQUENCE</scope>
    <source>
        <strain evidence="3">CBS 342.82</strain>
    </source>
</reference>
<accession>A0A6J3MFF5</accession>